<evidence type="ECO:0000313" key="3">
    <source>
        <dbReference type="Proteomes" id="UP000662747"/>
    </source>
</evidence>
<keyword evidence="3" id="KW-1185">Reference proteome</keyword>
<reference evidence="2 3" key="1">
    <citation type="submission" date="2021-02" db="EMBL/GenBank/DDBJ databases">
        <title>De Novo genome assembly of isolated myxobacteria.</title>
        <authorList>
            <person name="Stevens D.C."/>
        </authorList>
    </citation>
    <scope>NUCLEOTIDE SEQUENCE [LARGE SCALE GENOMIC DNA]</scope>
    <source>
        <strain evidence="3">SCPEA02</strain>
    </source>
</reference>
<evidence type="ECO:0000256" key="1">
    <source>
        <dbReference type="SAM" id="Phobius"/>
    </source>
</evidence>
<protein>
    <submittedName>
        <fullName evidence="2">Uncharacterized protein</fullName>
    </submittedName>
</protein>
<dbReference type="RefSeq" id="WP_206723186.1">
    <property type="nucleotide sequence ID" value="NZ_CP071090.1"/>
</dbReference>
<dbReference type="Proteomes" id="UP000662747">
    <property type="component" value="Chromosome"/>
</dbReference>
<dbReference type="EMBL" id="CP071090">
    <property type="protein sequence ID" value="QSQ21609.1"/>
    <property type="molecule type" value="Genomic_DNA"/>
</dbReference>
<keyword evidence="1" id="KW-1133">Transmembrane helix</keyword>
<keyword evidence="1" id="KW-0472">Membrane</keyword>
<organism evidence="2 3">
    <name type="scientific">Pyxidicoccus parkwayensis</name>
    <dbReference type="NCBI Taxonomy" id="2813578"/>
    <lineage>
        <taxon>Bacteria</taxon>
        <taxon>Pseudomonadati</taxon>
        <taxon>Myxococcota</taxon>
        <taxon>Myxococcia</taxon>
        <taxon>Myxococcales</taxon>
        <taxon>Cystobacterineae</taxon>
        <taxon>Myxococcaceae</taxon>
        <taxon>Pyxidicoccus</taxon>
    </lineage>
</organism>
<feature type="transmembrane region" description="Helical" evidence="1">
    <location>
        <begin position="133"/>
        <end position="151"/>
    </location>
</feature>
<name>A0ABX7NTA4_9BACT</name>
<sequence length="230" mass="24758">MSSPGVIQAEVDALLAAIARPPAGDETPRARADFLLSLMDLPEEARDRTGSNGRSVRAAAMEALMELGYPYALEVHPDVLEAVRQQAGDNRGPKQDFSWRAVGVTVLSMVVQLVFVALLSGPRGNYPLDQWESLRMIQVGLVVTPPLLALFGQWIGVRSLQRLGVMGLTLQGLLWLIPAASAALGGLSLSLLTILLFPWHLTLAAAYMMSPKPEPEDASAPRETLPTEPS</sequence>
<keyword evidence="1" id="KW-0812">Transmembrane</keyword>
<feature type="transmembrane region" description="Helical" evidence="1">
    <location>
        <begin position="101"/>
        <end position="121"/>
    </location>
</feature>
<proteinExistence type="predicted"/>
<accession>A0ABX7NTA4</accession>
<evidence type="ECO:0000313" key="2">
    <source>
        <dbReference type="EMBL" id="QSQ21609.1"/>
    </source>
</evidence>
<gene>
    <name evidence="2" type="ORF">JY651_41635</name>
</gene>